<name>A0A814WN62_9BILA</name>
<organism evidence="1 4">
    <name type="scientific">Adineta steineri</name>
    <dbReference type="NCBI Taxonomy" id="433720"/>
    <lineage>
        <taxon>Eukaryota</taxon>
        <taxon>Metazoa</taxon>
        <taxon>Spiralia</taxon>
        <taxon>Gnathifera</taxon>
        <taxon>Rotifera</taxon>
        <taxon>Eurotatoria</taxon>
        <taxon>Bdelloidea</taxon>
        <taxon>Adinetida</taxon>
        <taxon>Adinetidae</taxon>
        <taxon>Adineta</taxon>
    </lineage>
</organism>
<dbReference type="EMBL" id="CAJNOI010000239">
    <property type="protein sequence ID" value="CAF1203431.1"/>
    <property type="molecule type" value="Genomic_DNA"/>
</dbReference>
<dbReference type="EMBL" id="CAJNOM010000509">
    <property type="protein sequence ID" value="CAF1477190.1"/>
    <property type="molecule type" value="Genomic_DNA"/>
</dbReference>
<keyword evidence="3" id="KW-1185">Reference proteome</keyword>
<evidence type="ECO:0000313" key="4">
    <source>
        <dbReference type="Proteomes" id="UP000663877"/>
    </source>
</evidence>
<proteinExistence type="predicted"/>
<sequence length="236" mass="27138">MTSTPHSTTIPIIDLTLSPDHSIINESNVPTDPRLRLTSSYCNYSQLKRPVYLPVPNWYLTVLFSLKQKNASILRNATNSITLHENINSKASNNSIQRSNDIKSLINQAKLSSDRTFEFLWRMDNDTKRFATTAGGQTTFLHYKSFQQQANQHHSDTNSTAAMSSLPPTRPIYSAAQQRARENLLIEEIDNLIRQLMNGPYHYSPYRVILHWTTNDRPHFMYTATVIIDEILFNNH</sequence>
<accession>A0A814WN62</accession>
<evidence type="ECO:0000313" key="2">
    <source>
        <dbReference type="EMBL" id="CAF1477190.1"/>
    </source>
</evidence>
<evidence type="ECO:0000313" key="1">
    <source>
        <dbReference type="EMBL" id="CAF1203431.1"/>
    </source>
</evidence>
<protein>
    <submittedName>
        <fullName evidence="1">Uncharacterized protein</fullName>
    </submittedName>
</protein>
<gene>
    <name evidence="1" type="ORF">BJG266_LOCUS27040</name>
    <name evidence="2" type="ORF">QVE165_LOCUS41987</name>
</gene>
<comment type="caution">
    <text evidence="1">The sequence shown here is derived from an EMBL/GenBank/DDBJ whole genome shotgun (WGS) entry which is preliminary data.</text>
</comment>
<reference evidence="1" key="1">
    <citation type="submission" date="2021-02" db="EMBL/GenBank/DDBJ databases">
        <authorList>
            <person name="Nowell W R."/>
        </authorList>
    </citation>
    <scope>NUCLEOTIDE SEQUENCE</scope>
</reference>
<evidence type="ECO:0000313" key="3">
    <source>
        <dbReference type="Proteomes" id="UP000663832"/>
    </source>
</evidence>
<dbReference type="AlphaFoldDB" id="A0A814WN62"/>
<dbReference type="Proteomes" id="UP000663877">
    <property type="component" value="Unassembled WGS sequence"/>
</dbReference>
<dbReference type="Proteomes" id="UP000663832">
    <property type="component" value="Unassembled WGS sequence"/>
</dbReference>